<protein>
    <submittedName>
        <fullName evidence="2">Uncharacterized protein</fullName>
    </submittedName>
</protein>
<dbReference type="AlphaFoldDB" id="M8CE56"/>
<organism evidence="2">
    <name type="scientific">Aegilops tauschii</name>
    <name type="common">Tausch's goatgrass</name>
    <name type="synonym">Aegilops squarrosa</name>
    <dbReference type="NCBI Taxonomy" id="37682"/>
    <lineage>
        <taxon>Eukaryota</taxon>
        <taxon>Viridiplantae</taxon>
        <taxon>Streptophyta</taxon>
        <taxon>Embryophyta</taxon>
        <taxon>Tracheophyta</taxon>
        <taxon>Spermatophyta</taxon>
        <taxon>Magnoliopsida</taxon>
        <taxon>Liliopsida</taxon>
        <taxon>Poales</taxon>
        <taxon>Poaceae</taxon>
        <taxon>BOP clade</taxon>
        <taxon>Pooideae</taxon>
        <taxon>Triticodae</taxon>
        <taxon>Triticeae</taxon>
        <taxon>Triticinae</taxon>
        <taxon>Aegilops</taxon>
    </lineage>
</organism>
<sequence length="274" mass="29539">MHLAVGGTELVEWVGAPDDANVGHVAVRFERLPQRLLPQARAWPCPAQQPGEVPHAPYLNHLEFAPGNHVGGHVLFEEALRHYPRSARQRHLPLRRQPQVVVHLRVEPLHVELWQDGAGHEVSVPWPEPDEGDERHDPDAGVGALAEYPYKGEEAEQHQRPEQAAALEGDEHEVGEDAGGPQEPAVEVAHHRPISSGRHGALGAGDGFGGWLGAAGGVTTVLEGIAAELPGRAVQVDEPVDGYLGENGVEDHLLFPMSAPHGHCICASFTNLPF</sequence>
<accession>M8CE56</accession>
<proteinExistence type="predicted"/>
<reference evidence="2" key="1">
    <citation type="submission" date="2015-06" db="UniProtKB">
        <authorList>
            <consortium name="EnsemblPlants"/>
        </authorList>
    </citation>
    <scope>IDENTIFICATION</scope>
</reference>
<evidence type="ECO:0000256" key="1">
    <source>
        <dbReference type="SAM" id="MobiDB-lite"/>
    </source>
</evidence>
<feature type="region of interest" description="Disordered" evidence="1">
    <location>
        <begin position="120"/>
        <end position="143"/>
    </location>
</feature>
<evidence type="ECO:0000313" key="2">
    <source>
        <dbReference type="EnsemblPlants" id="EMT32478"/>
    </source>
</evidence>
<name>M8CE56_AEGTA</name>
<feature type="region of interest" description="Disordered" evidence="1">
    <location>
        <begin position="169"/>
        <end position="201"/>
    </location>
</feature>
<dbReference type="EnsemblPlants" id="EMT32478">
    <property type="protein sequence ID" value="EMT32478"/>
    <property type="gene ID" value="F775_09447"/>
</dbReference>